<dbReference type="EMBL" id="MCOG01000264">
    <property type="protein sequence ID" value="ORY21492.1"/>
    <property type="molecule type" value="Genomic_DNA"/>
</dbReference>
<keyword evidence="1" id="KW-0472">Membrane</keyword>
<keyword evidence="1" id="KW-1133">Transmembrane helix</keyword>
<reference evidence="2 3" key="1">
    <citation type="submission" date="2016-08" db="EMBL/GenBank/DDBJ databases">
        <title>A Parts List for Fungal Cellulosomes Revealed by Comparative Genomics.</title>
        <authorList>
            <consortium name="DOE Joint Genome Institute"/>
            <person name="Haitjema C.H."/>
            <person name="Gilmore S.P."/>
            <person name="Henske J.K."/>
            <person name="Solomon K.V."/>
            <person name="De Groot R."/>
            <person name="Kuo A."/>
            <person name="Mondo S.J."/>
            <person name="Salamov A.A."/>
            <person name="Labutti K."/>
            <person name="Zhao Z."/>
            <person name="Chiniquy J."/>
            <person name="Barry K."/>
            <person name="Brewer H.M."/>
            <person name="Purvine S.O."/>
            <person name="Wright A.T."/>
            <person name="Boxma B."/>
            <person name="Van Alen T."/>
            <person name="Hackstein J.H."/>
            <person name="Baker S.E."/>
            <person name="Grigoriev I.V."/>
            <person name="O'Malley M.A."/>
        </authorList>
    </citation>
    <scope>NUCLEOTIDE SEQUENCE [LARGE SCALE GENOMIC DNA]</scope>
    <source>
        <strain evidence="2 3">G1</strain>
    </source>
</reference>
<gene>
    <name evidence="2" type="ORF">LY90DRAFT_707439</name>
</gene>
<keyword evidence="3" id="KW-1185">Reference proteome</keyword>
<dbReference type="AlphaFoldDB" id="A0A1Y2AG88"/>
<comment type="caution">
    <text evidence="2">The sequence shown here is derived from an EMBL/GenBank/DDBJ whole genome shotgun (WGS) entry which is preliminary data.</text>
</comment>
<evidence type="ECO:0000313" key="2">
    <source>
        <dbReference type="EMBL" id="ORY21492.1"/>
    </source>
</evidence>
<accession>A0A1Y2AG88</accession>
<feature type="transmembrane region" description="Helical" evidence="1">
    <location>
        <begin position="6"/>
        <end position="26"/>
    </location>
</feature>
<protein>
    <submittedName>
        <fullName evidence="2">Uncharacterized protein</fullName>
    </submittedName>
</protein>
<name>A0A1Y2AG88_9FUNG</name>
<sequence length="66" mass="8078">MELDSILLYYFYLIFVLKINQVFIFYQQILNKNEIFMKTKSLSCIRQLLQSFFDNIFMNLNSHDLI</sequence>
<proteinExistence type="predicted"/>
<keyword evidence="1" id="KW-0812">Transmembrane</keyword>
<evidence type="ECO:0000313" key="3">
    <source>
        <dbReference type="Proteomes" id="UP000193920"/>
    </source>
</evidence>
<evidence type="ECO:0000256" key="1">
    <source>
        <dbReference type="SAM" id="Phobius"/>
    </source>
</evidence>
<organism evidence="2 3">
    <name type="scientific">Neocallimastix californiae</name>
    <dbReference type="NCBI Taxonomy" id="1754190"/>
    <lineage>
        <taxon>Eukaryota</taxon>
        <taxon>Fungi</taxon>
        <taxon>Fungi incertae sedis</taxon>
        <taxon>Chytridiomycota</taxon>
        <taxon>Chytridiomycota incertae sedis</taxon>
        <taxon>Neocallimastigomycetes</taxon>
        <taxon>Neocallimastigales</taxon>
        <taxon>Neocallimastigaceae</taxon>
        <taxon>Neocallimastix</taxon>
    </lineage>
</organism>
<dbReference type="Proteomes" id="UP000193920">
    <property type="component" value="Unassembled WGS sequence"/>
</dbReference>